<sequence length="528" mass="57677">MARSLADRLVTSWVLRWTWQGQAESSYPNALPEFRPADPQAVREMMAGRYLLASKLVDTGGLSPFGLDVDHPDWWQSLQSFAWLRHFRETRDSGERQFARTLVLDWIGREGRFARETWTLTLTAQRILNWLRHLPLLLEGATPEQSRTIRASLATQARSLAVRGGLAADPVERLFAAIGSLGVVLAQRDQTDTVDRAVARLDGILSSQMDNDGLHLSRNPRLQLNLLTELTSLRRAAGRQTSPAMADLANRVDRMHEALDALTLTTGEPTYANGCGQVAHDVLVAVQAQALLASRRSRLLGGYGIVRSGDAVLIGDSGIRPPQGFDGDAHAGALAFEFAIGSDLIVGNCGPAPADLPESRDVFRQGVAHSAPTIDGEDMFVGGRGLSKRPSPQMELDSVEHALTMVSSGYVGRFGAEIERRLTLLSEGTTLVGQDRIVSQGEPRGRLSIRFHLAPGIAVRSGTGDGMVRLVLGNGQAWSFLWEGATFREEESVRQSASMGFHRTRQIVLETAVTSGCEVAWIFTRDQN</sequence>
<dbReference type="InterPro" id="IPR012480">
    <property type="entry name" value="Hepar_II_III_C"/>
</dbReference>
<comment type="subcellular location">
    <subcellularLocation>
        <location evidence="1">Cell envelope</location>
    </subcellularLocation>
</comment>
<dbReference type="Proteomes" id="UP000654108">
    <property type="component" value="Unassembled WGS sequence"/>
</dbReference>
<dbReference type="GO" id="GO:0030313">
    <property type="term" value="C:cell envelope"/>
    <property type="evidence" value="ECO:0007669"/>
    <property type="project" value="UniProtKB-SubCell"/>
</dbReference>
<organism evidence="3 4">
    <name type="scientific">Devosia oryzisoli</name>
    <dbReference type="NCBI Taxonomy" id="2774138"/>
    <lineage>
        <taxon>Bacteria</taxon>
        <taxon>Pseudomonadati</taxon>
        <taxon>Pseudomonadota</taxon>
        <taxon>Alphaproteobacteria</taxon>
        <taxon>Hyphomicrobiales</taxon>
        <taxon>Devosiaceae</taxon>
        <taxon>Devosia</taxon>
    </lineage>
</organism>
<dbReference type="RefSeq" id="WP_191776538.1">
    <property type="nucleotide sequence ID" value="NZ_JACYFU010000003.1"/>
</dbReference>
<accession>A0A927FXA7</accession>
<name>A0A927FXA7_9HYPH</name>
<dbReference type="GO" id="GO:0016829">
    <property type="term" value="F:lyase activity"/>
    <property type="evidence" value="ECO:0007669"/>
    <property type="project" value="InterPro"/>
</dbReference>
<dbReference type="AlphaFoldDB" id="A0A927FXA7"/>
<proteinExistence type="predicted"/>
<gene>
    <name evidence="3" type="ORF">IC608_13610</name>
</gene>
<evidence type="ECO:0000313" key="4">
    <source>
        <dbReference type="Proteomes" id="UP000654108"/>
    </source>
</evidence>
<dbReference type="Pfam" id="PF07940">
    <property type="entry name" value="Hepar_II_III_C"/>
    <property type="match status" value="1"/>
</dbReference>
<dbReference type="EMBL" id="JACYFU010000003">
    <property type="protein sequence ID" value="MBD8066508.1"/>
    <property type="molecule type" value="Genomic_DNA"/>
</dbReference>
<keyword evidence="4" id="KW-1185">Reference proteome</keyword>
<reference evidence="3" key="1">
    <citation type="submission" date="2020-09" db="EMBL/GenBank/DDBJ databases">
        <title>Genome seq and assembly of Devosia sp.</title>
        <authorList>
            <person name="Chhetri G."/>
        </authorList>
    </citation>
    <scope>NUCLEOTIDE SEQUENCE</scope>
    <source>
        <strain evidence="3">PTR5</strain>
    </source>
</reference>
<comment type="caution">
    <text evidence="3">The sequence shown here is derived from an EMBL/GenBank/DDBJ whole genome shotgun (WGS) entry which is preliminary data.</text>
</comment>
<dbReference type="Gene3D" id="1.50.10.100">
    <property type="entry name" value="Chondroitin AC/alginate lyase"/>
    <property type="match status" value="1"/>
</dbReference>
<evidence type="ECO:0000256" key="1">
    <source>
        <dbReference type="ARBA" id="ARBA00004196"/>
    </source>
</evidence>
<protein>
    <submittedName>
        <fullName evidence="3">Heparinase II/III family protein</fullName>
    </submittedName>
</protein>
<dbReference type="InterPro" id="IPR008929">
    <property type="entry name" value="Chondroitin_lyas"/>
</dbReference>
<dbReference type="Gene3D" id="2.70.98.70">
    <property type="match status" value="1"/>
</dbReference>
<evidence type="ECO:0000313" key="3">
    <source>
        <dbReference type="EMBL" id="MBD8066508.1"/>
    </source>
</evidence>
<feature type="domain" description="Heparinase II/III-like C-terminal" evidence="2">
    <location>
        <begin position="301"/>
        <end position="521"/>
    </location>
</feature>
<evidence type="ECO:0000259" key="2">
    <source>
        <dbReference type="Pfam" id="PF07940"/>
    </source>
</evidence>